<gene>
    <name evidence="1" type="ORF">EJB19_10970</name>
</gene>
<dbReference type="AlphaFoldDB" id="A0AA94F2Y5"/>
<sequence>MNFTHNQISELLLKIANSHNGSNILLQMTLEVFMKSERSLHKEEKPDDLVNGYPFKKAKGNDKELVLKVPRTRSSTFYPALLSILRGRVDHRTD</sequence>
<evidence type="ECO:0000313" key="1">
    <source>
        <dbReference type="EMBL" id="RVU88653.1"/>
    </source>
</evidence>
<reference evidence="1" key="1">
    <citation type="submission" date="2018-12" db="EMBL/GenBank/DDBJ databases">
        <title>Draft genome sequence of Flaovobacterium columnare BGFS27 isolated from channel catfish in Alabama.</title>
        <authorList>
            <person name="Cai W."/>
            <person name="Arias C."/>
        </authorList>
    </citation>
    <scope>NUCLEOTIDE SEQUENCE [LARGE SCALE GENOMIC DNA]</scope>
    <source>
        <strain evidence="1">BGFS27</strain>
    </source>
</reference>
<protein>
    <submittedName>
        <fullName evidence="1">Transposase</fullName>
    </submittedName>
</protein>
<dbReference type="EMBL" id="RWGX01000004">
    <property type="protein sequence ID" value="RVU88653.1"/>
    <property type="molecule type" value="Genomic_DNA"/>
</dbReference>
<accession>A0AA94F2Y5</accession>
<comment type="caution">
    <text evidence="1">The sequence shown here is derived from an EMBL/GenBank/DDBJ whole genome shotgun (WGS) entry which is preliminary data.</text>
</comment>
<proteinExistence type="predicted"/>
<name>A0AA94F2Y5_9FLAO</name>
<organism evidence="1">
    <name type="scientific">Flavobacterium columnare</name>
    <dbReference type="NCBI Taxonomy" id="996"/>
    <lineage>
        <taxon>Bacteria</taxon>
        <taxon>Pseudomonadati</taxon>
        <taxon>Bacteroidota</taxon>
        <taxon>Flavobacteriia</taxon>
        <taxon>Flavobacteriales</taxon>
        <taxon>Flavobacteriaceae</taxon>
        <taxon>Flavobacterium</taxon>
    </lineage>
</organism>